<dbReference type="Proteomes" id="UP001345219">
    <property type="component" value="Chromosome 16"/>
</dbReference>
<evidence type="ECO:0000256" key="6">
    <source>
        <dbReference type="PROSITE-ProRule" id="PRU00175"/>
    </source>
</evidence>
<dbReference type="InterPro" id="IPR001841">
    <property type="entry name" value="Znf_RING"/>
</dbReference>
<comment type="subcellular location">
    <subcellularLocation>
        <location evidence="1">Membrane</location>
    </subcellularLocation>
</comment>
<organism evidence="9 10">
    <name type="scientific">Trapa incisa</name>
    <dbReference type="NCBI Taxonomy" id="236973"/>
    <lineage>
        <taxon>Eukaryota</taxon>
        <taxon>Viridiplantae</taxon>
        <taxon>Streptophyta</taxon>
        <taxon>Embryophyta</taxon>
        <taxon>Tracheophyta</taxon>
        <taxon>Spermatophyta</taxon>
        <taxon>Magnoliopsida</taxon>
        <taxon>eudicotyledons</taxon>
        <taxon>Gunneridae</taxon>
        <taxon>Pentapetalae</taxon>
        <taxon>rosids</taxon>
        <taxon>malvids</taxon>
        <taxon>Myrtales</taxon>
        <taxon>Lythraceae</taxon>
        <taxon>Trapa</taxon>
    </lineage>
</organism>
<dbReference type="SMART" id="SM00184">
    <property type="entry name" value="RING"/>
    <property type="match status" value="1"/>
</dbReference>
<gene>
    <name evidence="9" type="ORF">SAY87_021281</name>
</gene>
<evidence type="ECO:0000256" key="4">
    <source>
        <dbReference type="ARBA" id="ARBA00022833"/>
    </source>
</evidence>
<keyword evidence="3 6" id="KW-0863">Zinc-finger</keyword>
<dbReference type="Gene3D" id="3.30.40.10">
    <property type="entry name" value="Zinc/RING finger domain, C3HC4 (zinc finger)"/>
    <property type="match status" value="1"/>
</dbReference>
<protein>
    <recommendedName>
        <fullName evidence="8">RING-type domain-containing protein</fullName>
    </recommendedName>
</protein>
<reference evidence="9 10" key="1">
    <citation type="journal article" date="2023" name="Hortic Res">
        <title>Pangenome of water caltrop reveals structural variations and asymmetric subgenome divergence after allopolyploidization.</title>
        <authorList>
            <person name="Zhang X."/>
            <person name="Chen Y."/>
            <person name="Wang L."/>
            <person name="Yuan Y."/>
            <person name="Fang M."/>
            <person name="Shi L."/>
            <person name="Lu R."/>
            <person name="Comes H.P."/>
            <person name="Ma Y."/>
            <person name="Chen Y."/>
            <person name="Huang G."/>
            <person name="Zhou Y."/>
            <person name="Zheng Z."/>
            <person name="Qiu Y."/>
        </authorList>
    </citation>
    <scope>NUCLEOTIDE SEQUENCE [LARGE SCALE GENOMIC DNA]</scope>
    <source>
        <tissue evidence="9">Roots</tissue>
    </source>
</reference>
<evidence type="ECO:0000256" key="1">
    <source>
        <dbReference type="ARBA" id="ARBA00004370"/>
    </source>
</evidence>
<dbReference type="EMBL" id="JAXIOK010000016">
    <property type="protein sequence ID" value="KAK4752483.1"/>
    <property type="molecule type" value="Genomic_DNA"/>
</dbReference>
<dbReference type="AlphaFoldDB" id="A0AAN7JWX0"/>
<evidence type="ECO:0000256" key="2">
    <source>
        <dbReference type="ARBA" id="ARBA00022723"/>
    </source>
</evidence>
<evidence type="ECO:0000256" key="5">
    <source>
        <dbReference type="ARBA" id="ARBA00023136"/>
    </source>
</evidence>
<evidence type="ECO:0000259" key="8">
    <source>
        <dbReference type="PROSITE" id="PS50089"/>
    </source>
</evidence>
<feature type="transmembrane region" description="Helical" evidence="7">
    <location>
        <begin position="37"/>
        <end position="60"/>
    </location>
</feature>
<feature type="domain" description="RING-type" evidence="8">
    <location>
        <begin position="176"/>
        <end position="218"/>
    </location>
</feature>
<keyword evidence="7" id="KW-0812">Transmembrane</keyword>
<dbReference type="SUPFAM" id="SSF57850">
    <property type="entry name" value="RING/U-box"/>
    <property type="match status" value="1"/>
</dbReference>
<dbReference type="PANTHER" id="PTHR46151:SF12">
    <property type="entry name" value="RING_U-BOX SUPERFAMILY PROTEIN"/>
    <property type="match status" value="1"/>
</dbReference>
<keyword evidence="7" id="KW-1133">Transmembrane helix</keyword>
<evidence type="ECO:0000313" key="10">
    <source>
        <dbReference type="Proteomes" id="UP001345219"/>
    </source>
</evidence>
<proteinExistence type="predicted"/>
<keyword evidence="10" id="KW-1185">Reference proteome</keyword>
<dbReference type="PROSITE" id="PS50089">
    <property type="entry name" value="ZF_RING_2"/>
    <property type="match status" value="1"/>
</dbReference>
<comment type="caution">
    <text evidence="9">The sequence shown here is derived from an EMBL/GenBank/DDBJ whole genome shotgun (WGS) entry which is preliminary data.</text>
</comment>
<dbReference type="GO" id="GO:0008270">
    <property type="term" value="F:zinc ion binding"/>
    <property type="evidence" value="ECO:0007669"/>
    <property type="project" value="UniProtKB-KW"/>
</dbReference>
<evidence type="ECO:0000256" key="7">
    <source>
        <dbReference type="SAM" id="Phobius"/>
    </source>
</evidence>
<dbReference type="PANTHER" id="PTHR46151">
    <property type="entry name" value="NEP1-INTERACTING PROTEIN-LIKE 2"/>
    <property type="match status" value="1"/>
</dbReference>
<evidence type="ECO:0000313" key="9">
    <source>
        <dbReference type="EMBL" id="KAK4752483.1"/>
    </source>
</evidence>
<dbReference type="Pfam" id="PF13639">
    <property type="entry name" value="zf-RING_2"/>
    <property type="match status" value="1"/>
</dbReference>
<keyword evidence="2" id="KW-0479">Metal-binding</keyword>
<keyword evidence="5 7" id="KW-0472">Membrane</keyword>
<evidence type="ECO:0000256" key="3">
    <source>
        <dbReference type="ARBA" id="ARBA00022771"/>
    </source>
</evidence>
<sequence length="231" mass="25388">MAIMEWFSGVVMAVALKLREACPLWLLPLLSVVMKKALFAIFTCILALGGALVGTIVGALKGQTTETGFARGAGIGAVTGAITAVQLLELKFDGESLSKVALLSSVLEGKVFMEWVGPAVLKAYQWQVSNMETAYQEISDIYDTAEDRGLSDDCIQRIPLENFRPSWAVSNEACCCSICLQDFEEGQTTRRLRKCGHFFHLGCLDAWLIKKGSCPICRDSIFDDYDDFVTY</sequence>
<name>A0AAN7JWX0_9MYRT</name>
<keyword evidence="4" id="KW-0862">Zinc</keyword>
<dbReference type="GO" id="GO:0016020">
    <property type="term" value="C:membrane"/>
    <property type="evidence" value="ECO:0007669"/>
    <property type="project" value="UniProtKB-SubCell"/>
</dbReference>
<dbReference type="InterPro" id="IPR013083">
    <property type="entry name" value="Znf_RING/FYVE/PHD"/>
</dbReference>
<accession>A0AAN7JWX0</accession>